<feature type="transmembrane region" description="Helical" evidence="1">
    <location>
        <begin position="12"/>
        <end position="29"/>
    </location>
</feature>
<dbReference type="Proteomes" id="UP001318682">
    <property type="component" value="Chromosome"/>
</dbReference>
<evidence type="ECO:0000259" key="2">
    <source>
        <dbReference type="Pfam" id="PF09834"/>
    </source>
</evidence>
<protein>
    <recommendedName>
        <fullName evidence="2">DUF2061 domain-containing protein</fullName>
    </recommendedName>
</protein>
<evidence type="ECO:0000313" key="4">
    <source>
        <dbReference type="Proteomes" id="UP001318682"/>
    </source>
</evidence>
<proteinExistence type="predicted"/>
<keyword evidence="1" id="KW-1133">Transmembrane helix</keyword>
<name>A0ABZ2BMA0_9RHOB</name>
<dbReference type="InterPro" id="IPR018638">
    <property type="entry name" value="DUF2061_membrane"/>
</dbReference>
<organism evidence="3 4">
    <name type="scientific">Roseobacter fucihabitans</name>
    <dbReference type="NCBI Taxonomy" id="1537242"/>
    <lineage>
        <taxon>Bacteria</taxon>
        <taxon>Pseudomonadati</taxon>
        <taxon>Pseudomonadota</taxon>
        <taxon>Alphaproteobacteria</taxon>
        <taxon>Rhodobacterales</taxon>
        <taxon>Roseobacteraceae</taxon>
        <taxon>Roseobacter</taxon>
    </lineage>
</organism>
<keyword evidence="1" id="KW-0812">Transmembrane</keyword>
<sequence>MDSTIRLITKATTWQVLGLFSMMLIGYLVTGSVAAGGGIALAGAITGFVAYFIHELIWSKIAWGRVQNGVSDPKAL</sequence>
<evidence type="ECO:0000313" key="3">
    <source>
        <dbReference type="EMBL" id="WVX47224.1"/>
    </source>
</evidence>
<feature type="domain" description="DUF2061" evidence="2">
    <location>
        <begin position="8"/>
        <end position="59"/>
    </location>
</feature>
<reference evidence="3 4" key="1">
    <citation type="submission" date="2015-07" db="EMBL/GenBank/DDBJ databases">
        <authorList>
            <person name="Voget S."/>
            <person name="Dogs M."/>
            <person name="Brinkhoff T.H."/>
            <person name="Daniel R."/>
        </authorList>
    </citation>
    <scope>NUCLEOTIDE SEQUENCE [LARGE SCALE GENOMIC DNA]</scope>
    <source>
        <strain evidence="3 4">B14</strain>
    </source>
</reference>
<feature type="transmembrane region" description="Helical" evidence="1">
    <location>
        <begin position="35"/>
        <end position="53"/>
    </location>
</feature>
<accession>A0ABZ2BMA0</accession>
<dbReference type="Pfam" id="PF09834">
    <property type="entry name" value="DUF2061"/>
    <property type="match status" value="1"/>
</dbReference>
<dbReference type="EMBL" id="CP143423">
    <property type="protein sequence ID" value="WVX47224.1"/>
    <property type="molecule type" value="Genomic_DNA"/>
</dbReference>
<dbReference type="RefSeq" id="WP_187428159.1">
    <property type="nucleotide sequence ID" value="NZ_CP143423.1"/>
</dbReference>
<keyword evidence="4" id="KW-1185">Reference proteome</keyword>
<reference evidence="4" key="2">
    <citation type="submission" date="2024-01" db="EMBL/GenBank/DDBJ databases">
        <title>Roseobacter fucihabitans sp. nov., isolated from the brown alga Fucus spiralis.</title>
        <authorList>
            <person name="Hahnke S."/>
            <person name="Berger M."/>
            <person name="Schlingloff A."/>
            <person name="Athale I."/>
            <person name="Neumann-Schaal M."/>
            <person name="Adenaya A."/>
            <person name="Poehlein A."/>
            <person name="Daniel R."/>
            <person name="Pertersen J."/>
            <person name="Brinkhoff T."/>
        </authorList>
    </citation>
    <scope>NUCLEOTIDE SEQUENCE [LARGE SCALE GENOMIC DNA]</scope>
    <source>
        <strain evidence="4">B14</strain>
    </source>
</reference>
<gene>
    <name evidence="3" type="ORF">ROLI_002900</name>
</gene>
<evidence type="ECO:0000256" key="1">
    <source>
        <dbReference type="SAM" id="Phobius"/>
    </source>
</evidence>
<keyword evidence="1" id="KW-0472">Membrane</keyword>